<dbReference type="OMA" id="GNMPVTY"/>
<dbReference type="InterPro" id="IPR018793">
    <property type="entry name" value="Cyt_c_oxidase_assmbl_Pet191"/>
</dbReference>
<protein>
    <recommendedName>
        <fullName evidence="5">Cytochrome c oxidase assembly protein</fullName>
    </recommendedName>
</protein>
<reference evidence="3 4" key="1">
    <citation type="journal article" date="2011" name="PLoS Genet.">
        <title>Comparative genomic analysis of human fungal pathogens causing paracoccidioidomycosis.</title>
        <authorList>
            <person name="Desjardins C.A."/>
            <person name="Champion M.D."/>
            <person name="Holder J.W."/>
            <person name="Muszewska A."/>
            <person name="Goldberg J."/>
            <person name="Bailao A.M."/>
            <person name="Brigido M.M."/>
            <person name="Ferreira M.E."/>
            <person name="Garcia A.M."/>
            <person name="Grynberg M."/>
            <person name="Gujja S."/>
            <person name="Heiman D.I."/>
            <person name="Henn M.R."/>
            <person name="Kodira C.D."/>
            <person name="Leon-Narvaez H."/>
            <person name="Longo L.V."/>
            <person name="Ma L.J."/>
            <person name="Malavazi I."/>
            <person name="Matsuo A.L."/>
            <person name="Morais F.V."/>
            <person name="Pereira M."/>
            <person name="Rodriguez-Brito S."/>
            <person name="Sakthikumar S."/>
            <person name="Salem-Izacc S.M."/>
            <person name="Sykes S.M."/>
            <person name="Teixeira M.M."/>
            <person name="Vallejo M.C."/>
            <person name="Walter M.E."/>
            <person name="Yandava C."/>
            <person name="Young S."/>
            <person name="Zeng Q."/>
            <person name="Zucker J."/>
            <person name="Felipe M.S."/>
            <person name="Goldman G.H."/>
            <person name="Haas B.J."/>
            <person name="McEwen J.G."/>
            <person name="Nino-Vega G."/>
            <person name="Puccia R."/>
            <person name="San-Blas G."/>
            <person name="Soares C.M."/>
            <person name="Birren B.W."/>
            <person name="Cuomo C.A."/>
        </authorList>
    </citation>
    <scope>NUCLEOTIDE SEQUENCE [LARGE SCALE GENOMIC DNA]</scope>
    <source>
        <strain evidence="4">ATCC MYA-826 / Pb01</strain>
    </source>
</reference>
<accession>C1H017</accession>
<evidence type="ECO:0000313" key="4">
    <source>
        <dbReference type="Proteomes" id="UP000002059"/>
    </source>
</evidence>
<dbReference type="AlphaFoldDB" id="C1H017"/>
<dbReference type="GO" id="GO:0005739">
    <property type="term" value="C:mitochondrion"/>
    <property type="evidence" value="ECO:0007669"/>
    <property type="project" value="TreeGrafter"/>
</dbReference>
<gene>
    <name evidence="3" type="ORF">PAAG_04111</name>
</gene>
<dbReference type="GO" id="GO:0033617">
    <property type="term" value="P:mitochondrial respiratory chain complex IV assembly"/>
    <property type="evidence" value="ECO:0007669"/>
    <property type="project" value="TreeGrafter"/>
</dbReference>
<keyword evidence="2" id="KW-1015">Disulfide bond</keyword>
<comment type="similarity">
    <text evidence="1">Belongs to the PET191 family.</text>
</comment>
<evidence type="ECO:0008006" key="5">
    <source>
        <dbReference type="Google" id="ProtNLM"/>
    </source>
</evidence>
<dbReference type="VEuPathDB" id="FungiDB:PAAG_04111"/>
<dbReference type="PANTHER" id="PTHR28627:SF1">
    <property type="entry name" value="CYTOCHROME C OXIDASE ASSEMBLY FACTOR 5"/>
    <property type="match status" value="1"/>
</dbReference>
<proteinExistence type="inferred from homology"/>
<evidence type="ECO:0000313" key="3">
    <source>
        <dbReference type="EMBL" id="EEH33058.2"/>
    </source>
</evidence>
<evidence type="ECO:0000256" key="2">
    <source>
        <dbReference type="ARBA" id="ARBA00023157"/>
    </source>
</evidence>
<dbReference type="Pfam" id="PF10203">
    <property type="entry name" value="Pet191_N"/>
    <property type="match status" value="1"/>
</dbReference>
<organism evidence="3 4">
    <name type="scientific">Paracoccidioides lutzii (strain ATCC MYA-826 / Pb01)</name>
    <name type="common">Paracoccidioides brasiliensis</name>
    <dbReference type="NCBI Taxonomy" id="502779"/>
    <lineage>
        <taxon>Eukaryota</taxon>
        <taxon>Fungi</taxon>
        <taxon>Dikarya</taxon>
        <taxon>Ascomycota</taxon>
        <taxon>Pezizomycotina</taxon>
        <taxon>Eurotiomycetes</taxon>
        <taxon>Eurotiomycetidae</taxon>
        <taxon>Onygenales</taxon>
        <taxon>Ajellomycetaceae</taxon>
        <taxon>Paracoccidioides</taxon>
    </lineage>
</organism>
<keyword evidence="4" id="KW-1185">Reference proteome</keyword>
<dbReference type="Proteomes" id="UP000002059">
    <property type="component" value="Partially assembled WGS sequence"/>
</dbReference>
<sequence length="148" mass="16769">MPSSCKDIRKSMALRHLRCLRHIIQRPSAYPIPGLALAQCLQQSDCILVQQKTPQECLRPPHLDELPVKCQQLRKGLSECKRGMVDMRKRFRGNQPIALGSEVDPKTGEVISKRKPVKQLYAGKPAFQNVKEINGDEVQMDPEKTRGL</sequence>
<dbReference type="KEGG" id="pbl:PAAG_04111"/>
<dbReference type="STRING" id="502779.C1H017"/>
<dbReference type="RefSeq" id="XP_015699399.1">
    <property type="nucleotide sequence ID" value="XM_015845173.1"/>
</dbReference>
<dbReference type="GeneID" id="9097151"/>
<dbReference type="EMBL" id="KN294001">
    <property type="protein sequence ID" value="EEH33058.2"/>
    <property type="molecule type" value="Genomic_DNA"/>
</dbReference>
<name>C1H017_PARBA</name>
<dbReference type="HOGENOM" id="CLU_138069_0_0_1"/>
<dbReference type="PANTHER" id="PTHR28627">
    <property type="entry name" value="CYTOCHROME C OXIDASE ASSEMBLY FACTOR 5"/>
    <property type="match status" value="1"/>
</dbReference>
<dbReference type="OrthoDB" id="282149at2759"/>
<evidence type="ECO:0000256" key="1">
    <source>
        <dbReference type="ARBA" id="ARBA00007785"/>
    </source>
</evidence>